<protein>
    <recommendedName>
        <fullName evidence="4">YuzL-like protein</fullName>
    </recommendedName>
</protein>
<evidence type="ECO:0000256" key="1">
    <source>
        <dbReference type="SAM" id="MobiDB-lite"/>
    </source>
</evidence>
<dbReference type="AlphaFoldDB" id="A0A150MYG8"/>
<dbReference type="Proteomes" id="UP000075324">
    <property type="component" value="Unassembled WGS sequence"/>
</dbReference>
<comment type="caution">
    <text evidence="2">The sequence shown here is derived from an EMBL/GenBank/DDBJ whole genome shotgun (WGS) entry which is preliminary data.</text>
</comment>
<evidence type="ECO:0008006" key="4">
    <source>
        <dbReference type="Google" id="ProtNLM"/>
    </source>
</evidence>
<dbReference type="Pfam" id="PF14115">
    <property type="entry name" value="YuzL"/>
    <property type="match status" value="1"/>
</dbReference>
<organism evidence="2 3">
    <name type="scientific">Parageobacillus toebii</name>
    <dbReference type="NCBI Taxonomy" id="153151"/>
    <lineage>
        <taxon>Bacteria</taxon>
        <taxon>Bacillati</taxon>
        <taxon>Bacillota</taxon>
        <taxon>Bacilli</taxon>
        <taxon>Bacillales</taxon>
        <taxon>Anoxybacillaceae</taxon>
        <taxon>Parageobacillus</taxon>
    </lineage>
</organism>
<reference evidence="2 3" key="1">
    <citation type="submission" date="2016-01" db="EMBL/GenBank/DDBJ databases">
        <title>Draft Genome Sequences of Seven Thermophilic Sporeformers Isolated from Foods.</title>
        <authorList>
            <person name="Berendsen E.M."/>
            <person name="Wells-Bennik M.H."/>
            <person name="Krawcyk A.O."/>
            <person name="De Jong A."/>
            <person name="Holsappel S."/>
            <person name="Eijlander R.T."/>
            <person name="Kuipers O.P."/>
        </authorList>
    </citation>
    <scope>NUCLEOTIDE SEQUENCE [LARGE SCALE GENOMIC DNA]</scope>
    <source>
        <strain evidence="2 3">B4110</strain>
    </source>
</reference>
<evidence type="ECO:0000313" key="3">
    <source>
        <dbReference type="Proteomes" id="UP000075324"/>
    </source>
</evidence>
<dbReference type="InterPro" id="IPR025625">
    <property type="entry name" value="YuzL"/>
</dbReference>
<gene>
    <name evidence="2" type="ORF">B4110_3106</name>
</gene>
<dbReference type="EMBL" id="LQYW01000063">
    <property type="protein sequence ID" value="KYD29445.1"/>
    <property type="molecule type" value="Genomic_DNA"/>
</dbReference>
<sequence>MAKLKKNPSERAVSAASVKGNAGPTVETDGGGKKTSQNQQYKRHNMQGE</sequence>
<dbReference type="PATRIC" id="fig|153151.4.peg.3781"/>
<evidence type="ECO:0000313" key="2">
    <source>
        <dbReference type="EMBL" id="KYD29445.1"/>
    </source>
</evidence>
<name>A0A150MYG8_9BACL</name>
<feature type="region of interest" description="Disordered" evidence="1">
    <location>
        <begin position="1"/>
        <end position="49"/>
    </location>
</feature>
<accession>A0A150MYG8</accession>
<dbReference type="GeneID" id="94898862"/>
<proteinExistence type="predicted"/>
<dbReference type="RefSeq" id="WP_015865005.1">
    <property type="nucleotide sequence ID" value="NZ_CP070511.1"/>
</dbReference>